<dbReference type="Gene3D" id="3.80.10.10">
    <property type="entry name" value="Ribonuclease Inhibitor"/>
    <property type="match status" value="1"/>
</dbReference>
<comment type="caution">
    <text evidence="1">The sequence shown here is derived from an EMBL/GenBank/DDBJ whole genome shotgun (WGS) entry which is preliminary data.</text>
</comment>
<gene>
    <name evidence="1" type="ORF">MSAN_02205600</name>
</gene>
<name>A0A8H7CIE1_9AGAR</name>
<organism evidence="1 2">
    <name type="scientific">Mycena sanguinolenta</name>
    <dbReference type="NCBI Taxonomy" id="230812"/>
    <lineage>
        <taxon>Eukaryota</taxon>
        <taxon>Fungi</taxon>
        <taxon>Dikarya</taxon>
        <taxon>Basidiomycota</taxon>
        <taxon>Agaricomycotina</taxon>
        <taxon>Agaricomycetes</taxon>
        <taxon>Agaricomycetidae</taxon>
        <taxon>Agaricales</taxon>
        <taxon>Marasmiineae</taxon>
        <taxon>Mycenaceae</taxon>
        <taxon>Mycena</taxon>
    </lineage>
</organism>
<dbReference type="OrthoDB" id="3064003at2759"/>
<proteinExistence type="predicted"/>
<accession>A0A8H7CIE1</accession>
<evidence type="ECO:0000313" key="2">
    <source>
        <dbReference type="Proteomes" id="UP000623467"/>
    </source>
</evidence>
<dbReference type="Proteomes" id="UP000623467">
    <property type="component" value="Unassembled WGS sequence"/>
</dbReference>
<dbReference type="SUPFAM" id="SSF52047">
    <property type="entry name" value="RNI-like"/>
    <property type="match status" value="1"/>
</dbReference>
<protein>
    <recommendedName>
        <fullName evidence="3">F-box domain-containing protein</fullName>
    </recommendedName>
</protein>
<dbReference type="InterPro" id="IPR032675">
    <property type="entry name" value="LRR_dom_sf"/>
</dbReference>
<evidence type="ECO:0008006" key="3">
    <source>
        <dbReference type="Google" id="ProtNLM"/>
    </source>
</evidence>
<dbReference type="EMBL" id="JACAZH010000032">
    <property type="protein sequence ID" value="KAF7338829.1"/>
    <property type="molecule type" value="Genomic_DNA"/>
</dbReference>
<dbReference type="AlphaFoldDB" id="A0A8H7CIE1"/>
<keyword evidence="2" id="KW-1185">Reference proteome</keyword>
<sequence length="444" mass="49415">MTAISDDWVLIFFSHHHLLLSPKFVAVRKMAGTRSRAYVPNLPSELWLYIQRLAVSDISPVTRAYTKEEVVKYSGAPHRPLNDKDFLRFLKTARSLQRVCRLWAELAQVLLYENVCVNDRRWPSLSKALLNPHPTSVIRNVRNVRLSPTRFDRNALILRHCGPHIEVLVQPEFPRTERFYSAALDTPLPPMLSLTHIYWIESAWSAALLQSVLAAAPNLTHLTLSSSASIGSGFSNTEPVAVFPPLPPLQSLVLLALDSPCVHALLHGANLSRLTDLTISPDQLESSNGAFPVLCSLRTLTLVNFPAVYRTRIPFPAILTLFPCLEELHYSTYSALPIPPQSEQAAGALRCVRMYTALPPAMREPEAREHLEEMRAHAAILLAPAFGALERVVLDGPGWVRDVELERAWMRLRARGVCGGGGRDALNSRGCRQLASGDLSVRSD</sequence>
<reference evidence="1" key="1">
    <citation type="submission" date="2020-05" db="EMBL/GenBank/DDBJ databases">
        <title>Mycena genomes resolve the evolution of fungal bioluminescence.</title>
        <authorList>
            <person name="Tsai I.J."/>
        </authorList>
    </citation>
    <scope>NUCLEOTIDE SEQUENCE</scope>
    <source>
        <strain evidence="1">160909Yilan</strain>
    </source>
</reference>
<evidence type="ECO:0000313" key="1">
    <source>
        <dbReference type="EMBL" id="KAF7338829.1"/>
    </source>
</evidence>